<comment type="caution">
    <text evidence="1">The sequence shown here is derived from an EMBL/GenBank/DDBJ whole genome shotgun (WGS) entry which is preliminary data.</text>
</comment>
<protein>
    <submittedName>
        <fullName evidence="1">Uncharacterized protein</fullName>
    </submittedName>
</protein>
<evidence type="ECO:0000313" key="2">
    <source>
        <dbReference type="Proteomes" id="UP001515660"/>
    </source>
</evidence>
<accession>A0ABX0G3W4</accession>
<organism evidence="1 2">
    <name type="scientific">Rhodobacter calidifons</name>
    <dbReference type="NCBI Taxonomy" id="2715277"/>
    <lineage>
        <taxon>Bacteria</taxon>
        <taxon>Pseudomonadati</taxon>
        <taxon>Pseudomonadota</taxon>
        <taxon>Alphaproteobacteria</taxon>
        <taxon>Rhodobacterales</taxon>
        <taxon>Rhodobacter group</taxon>
        <taxon>Rhodobacter</taxon>
    </lineage>
</organism>
<reference evidence="1 2" key="1">
    <citation type="journal article" date="2022" name="Microorganisms">
        <title>Genome Sequence and Characterization of a Xanthorhodopsin-Containing, Aerobic Anoxygenic Phototrophic Rhodobacter Species, Isolated from Mesophilic Conditions at Yellowstone National Park.</title>
        <authorList>
            <person name="Kyndt J.A."/>
            <person name="Robertson S."/>
            <person name="Shoffstall I.B."/>
            <person name="Ramaley R.F."/>
            <person name="Meyer T.E."/>
        </authorList>
    </citation>
    <scope>NUCLEOTIDE SEQUENCE [LARGE SCALE GENOMIC DNA]</scope>
    <source>
        <strain evidence="1 2">M37P</strain>
    </source>
</reference>
<evidence type="ECO:0000313" key="1">
    <source>
        <dbReference type="EMBL" id="NHB75588.1"/>
    </source>
</evidence>
<dbReference type="EMBL" id="JAANHS010000001">
    <property type="protein sequence ID" value="NHB75588.1"/>
    <property type="molecule type" value="Genomic_DNA"/>
</dbReference>
<name>A0ABX0G3W4_9RHOB</name>
<keyword evidence="2" id="KW-1185">Reference proteome</keyword>
<proteinExistence type="predicted"/>
<dbReference type="RefSeq" id="WP_166401607.1">
    <property type="nucleotide sequence ID" value="NZ_JAANHS010000001.1"/>
</dbReference>
<gene>
    <name evidence="1" type="ORF">G8O29_02390</name>
</gene>
<dbReference type="Proteomes" id="UP001515660">
    <property type="component" value="Unassembled WGS sequence"/>
</dbReference>
<sequence length="59" mass="6648">MIRAENAPILWNSTAASPETAVDAVFVFCDSRRARSRSGAEVAPGEYRNEERECRRFNS</sequence>